<dbReference type="PANTHER" id="PTHR22748">
    <property type="entry name" value="AP ENDONUCLEASE"/>
    <property type="match status" value="1"/>
</dbReference>
<dbReference type="NCBIfam" id="TIGR00633">
    <property type="entry name" value="xth"/>
    <property type="match status" value="1"/>
</dbReference>
<feature type="binding site" evidence="6">
    <location>
        <position position="210"/>
    </location>
    <ligand>
        <name>Mg(2+)</name>
        <dbReference type="ChEBI" id="CHEBI:18420"/>
        <label>2</label>
    </ligand>
</feature>
<accession>N1WHA0</accession>
<feature type="binding site" evidence="6">
    <location>
        <position position="306"/>
    </location>
    <ligand>
        <name>Mg(2+)</name>
        <dbReference type="ChEBI" id="CHEBI:18420"/>
        <label>1</label>
    </ligand>
</feature>
<dbReference type="NCBIfam" id="TIGR00195">
    <property type="entry name" value="exoDNase_III"/>
    <property type="match status" value="1"/>
</dbReference>
<feature type="site" description="Interaction with DNA substrate" evidence="7">
    <location>
        <position position="307"/>
    </location>
</feature>
<comment type="cofactor">
    <cofactor evidence="6">
        <name>Mg(2+)</name>
        <dbReference type="ChEBI" id="CHEBI:18420"/>
    </cofactor>
    <cofactor evidence="6">
        <name>Mn(2+)</name>
        <dbReference type="ChEBI" id="CHEBI:29035"/>
    </cofactor>
    <text evidence="6">Probably binds two magnesium or manganese ions per subunit.</text>
</comment>
<dbReference type="Pfam" id="PF03372">
    <property type="entry name" value="Exo_endo_phos"/>
    <property type="match status" value="1"/>
</dbReference>
<organism evidence="9 10">
    <name type="scientific">Leptospira weilii serovar Ranarum str. ICFT</name>
    <dbReference type="NCBI Taxonomy" id="1218598"/>
    <lineage>
        <taxon>Bacteria</taxon>
        <taxon>Pseudomonadati</taxon>
        <taxon>Spirochaetota</taxon>
        <taxon>Spirochaetia</taxon>
        <taxon>Leptospirales</taxon>
        <taxon>Leptospiraceae</taxon>
        <taxon>Leptospira</taxon>
    </lineage>
</organism>
<comment type="similarity">
    <text evidence="1">Belongs to the DNA repair enzymes AP/ExoA family.</text>
</comment>
<dbReference type="STRING" id="1218598.LEP1GSC060_0011"/>
<dbReference type="PANTHER" id="PTHR22748:SF6">
    <property type="entry name" value="DNA-(APURINIC OR APYRIMIDINIC SITE) ENDONUCLEASE"/>
    <property type="match status" value="1"/>
</dbReference>
<keyword evidence="6" id="KW-0464">Manganese</keyword>
<dbReference type="GO" id="GO:0006284">
    <property type="term" value="P:base-excision repair"/>
    <property type="evidence" value="ECO:0007669"/>
    <property type="project" value="TreeGrafter"/>
</dbReference>
<protein>
    <submittedName>
        <fullName evidence="9">Exodeoxyribonuclease III</fullName>
        <ecNumber evidence="9">3.1.11.2</ecNumber>
    </submittedName>
</protein>
<feature type="site" description="Transition state stabilizer" evidence="7">
    <location>
        <position position="212"/>
    </location>
</feature>
<reference evidence="9" key="1">
    <citation type="submission" date="2013-03" db="EMBL/GenBank/DDBJ databases">
        <authorList>
            <person name="Harkins D.M."/>
            <person name="Durkin A.S."/>
            <person name="Brinkac L.M."/>
            <person name="Haft D.H."/>
            <person name="Selengut J.D."/>
            <person name="Sanka R."/>
            <person name="DePew J."/>
            <person name="Purushe J."/>
            <person name="Hartskeerl R.A."/>
            <person name="Ahmed A."/>
            <person name="van der Linden H."/>
            <person name="Goris M.G.A."/>
            <person name="Vinetz J.M."/>
            <person name="Sutton G.G."/>
            <person name="Nierman W.C."/>
            <person name="Fouts D.E."/>
        </authorList>
    </citation>
    <scope>NUCLEOTIDE SEQUENCE [LARGE SCALE GENOMIC DNA]</scope>
    <source>
        <strain evidence="9">ICFT</strain>
    </source>
</reference>
<dbReference type="EC" id="3.1.11.2" evidence="9"/>
<dbReference type="Gene3D" id="3.60.10.10">
    <property type="entry name" value="Endonuclease/exonuclease/phosphatase"/>
    <property type="match status" value="1"/>
</dbReference>
<feature type="site" description="Important for catalytic activity" evidence="7">
    <location>
        <position position="281"/>
    </location>
</feature>
<feature type="binding site" evidence="6">
    <location>
        <position position="69"/>
    </location>
    <ligand>
        <name>Mg(2+)</name>
        <dbReference type="ChEBI" id="CHEBI:18420"/>
        <label>1</label>
    </ligand>
</feature>
<dbReference type="GO" id="GO:0046872">
    <property type="term" value="F:metal ion binding"/>
    <property type="evidence" value="ECO:0007669"/>
    <property type="project" value="UniProtKB-KW"/>
</dbReference>
<proteinExistence type="inferred from homology"/>
<dbReference type="Proteomes" id="UP000012313">
    <property type="component" value="Unassembled WGS sequence"/>
</dbReference>
<feature type="active site" description="Proton donor/acceptor" evidence="5">
    <location>
        <position position="210"/>
    </location>
</feature>
<keyword evidence="3 9" id="KW-0378">Hydrolase</keyword>
<keyword evidence="4 6" id="KW-0460">Magnesium</keyword>
<dbReference type="EMBL" id="AOHC02000008">
    <property type="protein sequence ID" value="EMY79646.1"/>
    <property type="molecule type" value="Genomic_DNA"/>
</dbReference>
<feature type="domain" description="Endonuclease/exonuclease/phosphatase" evidence="8">
    <location>
        <begin position="67"/>
        <end position="307"/>
    </location>
</feature>
<evidence type="ECO:0000256" key="6">
    <source>
        <dbReference type="PIRSR" id="PIRSR604808-2"/>
    </source>
</evidence>
<evidence type="ECO:0000313" key="10">
    <source>
        <dbReference type="Proteomes" id="UP000012313"/>
    </source>
</evidence>
<evidence type="ECO:0000256" key="1">
    <source>
        <dbReference type="ARBA" id="ARBA00007092"/>
    </source>
</evidence>
<evidence type="ECO:0000256" key="7">
    <source>
        <dbReference type="PIRSR" id="PIRSR604808-3"/>
    </source>
</evidence>
<dbReference type="FunFam" id="3.60.10.10:FF:000026">
    <property type="entry name" value="Exodeoxyribonuclease III"/>
    <property type="match status" value="1"/>
</dbReference>
<evidence type="ECO:0000256" key="3">
    <source>
        <dbReference type="ARBA" id="ARBA00022801"/>
    </source>
</evidence>
<gene>
    <name evidence="9" type="primary">xth</name>
    <name evidence="9" type="ORF">LEP1GSC060_0011</name>
</gene>
<feature type="active site" description="Proton acceptor" evidence="5">
    <location>
        <position position="307"/>
    </location>
</feature>
<comment type="caution">
    <text evidence="9">The sequence shown here is derived from an EMBL/GenBank/DDBJ whole genome shotgun (WGS) entry which is preliminary data.</text>
</comment>
<dbReference type="GO" id="GO:0008081">
    <property type="term" value="F:phosphoric diester hydrolase activity"/>
    <property type="evidence" value="ECO:0007669"/>
    <property type="project" value="TreeGrafter"/>
</dbReference>
<sequence>MELKSSLARFKTGSKTDRLFRSTCRICIAIEKPEFPKELFLHLKFIQKTIARKKNSFNLRLVMKLISLNCNGIRSSFEKGLGDYIRETKPDFICFQETKAMQDQVSPSLWEEGGYTPVFHSAEKKGYSGVAVLYKKPPQKITIGIGDSFFDKEGRSIYLEYSNFALWNLYFPSGTTGDVRQAAKMKFLDLFQKEASKRKKKQPNIIVCGDVNIAHTPQDIHDPKGNAKNSGFLPEEREWLSAFLNQGWVDTFRYLYPDKQEYSWWTFRAGARAKNKGWRIDYFLVTEALKKNVKSQSIYRDKPLSDHAPLEFEIKLT</sequence>
<feature type="binding site" evidence="6">
    <location>
        <position position="212"/>
    </location>
    <ligand>
        <name>Mg(2+)</name>
        <dbReference type="ChEBI" id="CHEBI:18420"/>
        <label>2</label>
    </ligand>
</feature>
<feature type="binding site" evidence="6">
    <location>
        <position position="97"/>
    </location>
    <ligand>
        <name>Mg(2+)</name>
        <dbReference type="ChEBI" id="CHEBI:18420"/>
        <label>1</label>
    </ligand>
</feature>
<evidence type="ECO:0000259" key="8">
    <source>
        <dbReference type="Pfam" id="PF03372"/>
    </source>
</evidence>
<evidence type="ECO:0000313" key="9">
    <source>
        <dbReference type="EMBL" id="EMY79646.1"/>
    </source>
</evidence>
<dbReference type="GO" id="GO:0008311">
    <property type="term" value="F:double-stranded DNA 3'-5' DNA exonuclease activity"/>
    <property type="evidence" value="ECO:0007669"/>
    <property type="project" value="UniProtKB-EC"/>
</dbReference>
<evidence type="ECO:0000256" key="2">
    <source>
        <dbReference type="ARBA" id="ARBA00022723"/>
    </source>
</evidence>
<dbReference type="InterPro" id="IPR004808">
    <property type="entry name" value="AP_endonuc_1"/>
</dbReference>
<name>N1WHA0_9LEPT</name>
<dbReference type="AlphaFoldDB" id="N1WHA0"/>
<feature type="active site" evidence="5">
    <location>
        <position position="170"/>
    </location>
</feature>
<keyword evidence="10" id="KW-1185">Reference proteome</keyword>
<feature type="binding site" evidence="6">
    <location>
        <position position="307"/>
    </location>
    <ligand>
        <name>Mg(2+)</name>
        <dbReference type="ChEBI" id="CHEBI:18420"/>
        <label>1</label>
    </ligand>
</feature>
<dbReference type="InterPro" id="IPR005135">
    <property type="entry name" value="Endo/exonuclease/phosphatase"/>
</dbReference>
<evidence type="ECO:0000256" key="5">
    <source>
        <dbReference type="PIRSR" id="PIRSR604808-1"/>
    </source>
</evidence>
<dbReference type="GO" id="GO:0003906">
    <property type="term" value="F:DNA-(apurinic or apyrimidinic site) endonuclease activity"/>
    <property type="evidence" value="ECO:0007669"/>
    <property type="project" value="TreeGrafter"/>
</dbReference>
<dbReference type="PROSITE" id="PS51435">
    <property type="entry name" value="AP_NUCLEASE_F1_4"/>
    <property type="match status" value="1"/>
</dbReference>
<dbReference type="SUPFAM" id="SSF56219">
    <property type="entry name" value="DNase I-like"/>
    <property type="match status" value="1"/>
</dbReference>
<keyword evidence="2 6" id="KW-0479">Metal-binding</keyword>
<evidence type="ECO:0000256" key="4">
    <source>
        <dbReference type="ARBA" id="ARBA00022842"/>
    </source>
</evidence>
<dbReference type="InterPro" id="IPR036691">
    <property type="entry name" value="Endo/exonu/phosph_ase_sf"/>
</dbReference>